<dbReference type="InterPro" id="IPR002491">
    <property type="entry name" value="ABC_transptr_periplasmic_BD"/>
</dbReference>
<dbReference type="AlphaFoldDB" id="A0A948RYR0"/>
<organism evidence="3 4">
    <name type="scientific">Eiseniibacteriota bacterium</name>
    <dbReference type="NCBI Taxonomy" id="2212470"/>
    <lineage>
        <taxon>Bacteria</taxon>
        <taxon>Candidatus Eiseniibacteriota</taxon>
    </lineage>
</organism>
<protein>
    <submittedName>
        <fullName evidence="3">ABC transporter substrate-binding protein</fullName>
    </submittedName>
</protein>
<dbReference type="InterPro" id="IPR050902">
    <property type="entry name" value="ABC_Transporter_SBP"/>
</dbReference>
<dbReference type="Gene3D" id="3.40.50.1980">
    <property type="entry name" value="Nitrogenase molybdenum iron protein domain"/>
    <property type="match status" value="2"/>
</dbReference>
<reference evidence="3" key="1">
    <citation type="submission" date="2021-05" db="EMBL/GenBank/DDBJ databases">
        <title>Energy efficiency and biological interactions define the core microbiome of deep oligotrophic groundwater.</title>
        <authorList>
            <person name="Mehrshad M."/>
            <person name="Lopez-Fernandez M."/>
            <person name="Bell E."/>
            <person name="Bernier-Latmani R."/>
            <person name="Bertilsson S."/>
            <person name="Dopson M."/>
        </authorList>
    </citation>
    <scope>NUCLEOTIDE SEQUENCE</scope>
    <source>
        <strain evidence="3">Modern_marine.mb.64</strain>
    </source>
</reference>
<evidence type="ECO:0000256" key="1">
    <source>
        <dbReference type="SAM" id="SignalP"/>
    </source>
</evidence>
<dbReference type="Proteomes" id="UP000777784">
    <property type="component" value="Unassembled WGS sequence"/>
</dbReference>
<dbReference type="SUPFAM" id="SSF53807">
    <property type="entry name" value="Helical backbone' metal receptor"/>
    <property type="match status" value="1"/>
</dbReference>
<keyword evidence="1" id="KW-0732">Signal</keyword>
<sequence length="353" mass="38086">MIARAAVQCLFLLMLAILWPNTINTARAGENPDEAGQAATGKIKTFVDDLGDTLRWETRPQRIVSLSPNITELLFALGVSGETAGSSSRSGSSLGPLPGDQKIVGVTRFCDEPPEALTIYNVGGIVDPSLEAILSAEPDLVFVTRGNPRTFIESLRQLNIPLYAMDPNGPLQDLVEAMKRVGYAAGRAGEADALAADLKARLAVLEKRFGALPQEKKPRVYYGSIEPPLWTAGPGSTIDDIIRIAGGANIADDAPTPWCIYTLESVIAQNPQILLGVYPAGQKDAERRRIMHLLAESPGWKDTELGMIQQVCLIEENVLMRPGPRIVLAAENAARCFHPAEFSRDKTNPNGGH</sequence>
<dbReference type="GO" id="GO:0071281">
    <property type="term" value="P:cellular response to iron ion"/>
    <property type="evidence" value="ECO:0007669"/>
    <property type="project" value="TreeGrafter"/>
</dbReference>
<feature type="chain" id="PRO_5037277354" evidence="1">
    <location>
        <begin position="29"/>
        <end position="353"/>
    </location>
</feature>
<gene>
    <name evidence="3" type="ORF">KJ970_20470</name>
</gene>
<evidence type="ECO:0000313" key="4">
    <source>
        <dbReference type="Proteomes" id="UP000777784"/>
    </source>
</evidence>
<evidence type="ECO:0000313" key="3">
    <source>
        <dbReference type="EMBL" id="MBU2693300.1"/>
    </source>
</evidence>
<dbReference type="PANTHER" id="PTHR30535">
    <property type="entry name" value="VITAMIN B12-BINDING PROTEIN"/>
    <property type="match status" value="1"/>
</dbReference>
<accession>A0A948RYR0</accession>
<feature type="signal peptide" evidence="1">
    <location>
        <begin position="1"/>
        <end position="28"/>
    </location>
</feature>
<dbReference type="Pfam" id="PF01497">
    <property type="entry name" value="Peripla_BP_2"/>
    <property type="match status" value="1"/>
</dbReference>
<dbReference type="PANTHER" id="PTHR30535:SF34">
    <property type="entry name" value="MOLYBDATE-BINDING PROTEIN MOLA"/>
    <property type="match status" value="1"/>
</dbReference>
<comment type="caution">
    <text evidence="3">The sequence shown here is derived from an EMBL/GenBank/DDBJ whole genome shotgun (WGS) entry which is preliminary data.</text>
</comment>
<name>A0A948RYR0_UNCEI</name>
<feature type="domain" description="Fe/B12 periplasmic-binding" evidence="2">
    <location>
        <begin position="62"/>
        <end position="341"/>
    </location>
</feature>
<dbReference type="PROSITE" id="PS50983">
    <property type="entry name" value="FE_B12_PBP"/>
    <property type="match status" value="1"/>
</dbReference>
<proteinExistence type="predicted"/>
<dbReference type="EMBL" id="JAHJDP010000118">
    <property type="protein sequence ID" value="MBU2693300.1"/>
    <property type="molecule type" value="Genomic_DNA"/>
</dbReference>
<evidence type="ECO:0000259" key="2">
    <source>
        <dbReference type="PROSITE" id="PS50983"/>
    </source>
</evidence>